<dbReference type="NCBIfam" id="NF042973">
    <property type="entry name" value="ADPpolyPPhtase"/>
    <property type="match status" value="1"/>
</dbReference>
<organism evidence="5 6">
    <name type="scientific">Rhodopseudomonas pseudopalustris</name>
    <dbReference type="NCBI Taxonomy" id="1513892"/>
    <lineage>
        <taxon>Bacteria</taxon>
        <taxon>Pseudomonadati</taxon>
        <taxon>Pseudomonadota</taxon>
        <taxon>Alphaproteobacteria</taxon>
        <taxon>Hyphomicrobiales</taxon>
        <taxon>Nitrobacteraceae</taxon>
        <taxon>Rhodopseudomonas</taxon>
    </lineage>
</organism>
<accession>A0A1H8NIV3</accession>
<proteinExistence type="predicted"/>
<evidence type="ECO:0000256" key="3">
    <source>
        <dbReference type="SAM" id="MobiDB-lite"/>
    </source>
</evidence>
<dbReference type="GO" id="GO:0006754">
    <property type="term" value="P:ATP biosynthetic process"/>
    <property type="evidence" value="ECO:0007669"/>
    <property type="project" value="UniProtKB-KW"/>
</dbReference>
<evidence type="ECO:0000259" key="4">
    <source>
        <dbReference type="Pfam" id="PF03976"/>
    </source>
</evidence>
<dbReference type="Gene3D" id="3.40.50.300">
    <property type="entry name" value="P-loop containing nucleotide triphosphate hydrolases"/>
    <property type="match status" value="1"/>
</dbReference>
<dbReference type="SUPFAM" id="SSF52540">
    <property type="entry name" value="P-loop containing nucleoside triphosphate hydrolases"/>
    <property type="match status" value="1"/>
</dbReference>
<dbReference type="InterPro" id="IPR050038">
    <property type="entry name" value="PPK2"/>
</dbReference>
<dbReference type="GO" id="GO:0016776">
    <property type="term" value="F:phosphotransferase activity, phosphate group as acceptor"/>
    <property type="evidence" value="ECO:0007669"/>
    <property type="project" value="InterPro"/>
</dbReference>
<dbReference type="PANTHER" id="PTHR34383:SF3">
    <property type="entry name" value="POLYPHOSPHATE:AMP PHOSPHOTRANSFERASE"/>
    <property type="match status" value="1"/>
</dbReference>
<evidence type="ECO:0000313" key="5">
    <source>
        <dbReference type="EMBL" id="SEO29534.1"/>
    </source>
</evidence>
<dbReference type="GO" id="GO:0006797">
    <property type="term" value="P:polyphosphate metabolic process"/>
    <property type="evidence" value="ECO:0007669"/>
    <property type="project" value="InterPro"/>
</dbReference>
<protein>
    <submittedName>
        <fullName evidence="5">Polyphosphate:AMP phosphotransferase</fullName>
    </submittedName>
</protein>
<feature type="domain" description="Polyphosphate kinase-2-related" evidence="4">
    <location>
        <begin position="70"/>
        <end position="305"/>
    </location>
</feature>
<reference evidence="6" key="1">
    <citation type="submission" date="2016-10" db="EMBL/GenBank/DDBJ databases">
        <authorList>
            <person name="Varghese N."/>
            <person name="Submissions S."/>
        </authorList>
    </citation>
    <scope>NUCLEOTIDE SEQUENCE [LARGE SCALE GENOMIC DNA]</scope>
    <source>
        <strain evidence="6">DSM 123</strain>
    </source>
</reference>
<dbReference type="InterPro" id="IPR022488">
    <property type="entry name" value="PPK2-related"/>
</dbReference>
<dbReference type="Proteomes" id="UP000199615">
    <property type="component" value="Unassembled WGS sequence"/>
</dbReference>
<dbReference type="Pfam" id="PF03976">
    <property type="entry name" value="PPK2"/>
    <property type="match status" value="1"/>
</dbReference>
<keyword evidence="5" id="KW-0808">Transferase</keyword>
<dbReference type="InterPro" id="IPR022300">
    <property type="entry name" value="PPK2-rel_1"/>
</dbReference>
<evidence type="ECO:0000256" key="2">
    <source>
        <dbReference type="ARBA" id="ARBA00024500"/>
    </source>
</evidence>
<dbReference type="EMBL" id="FODT01000002">
    <property type="protein sequence ID" value="SEO29534.1"/>
    <property type="molecule type" value="Genomic_DNA"/>
</dbReference>
<feature type="region of interest" description="Disordered" evidence="3">
    <location>
        <begin position="1"/>
        <end position="38"/>
    </location>
</feature>
<sequence length="328" mass="38289">MAVGRIGYNSPAKTSGGGHSHPGLWEFRPRPQSVPERTGMKIRTKQFRVEEGAKVDLGKWPTLVEPAYESKENYQEMLRSYVAHLAEQQKLLYASNRHAVLLIFQAMDAAGKDGVIQHVMSGVNPQGCQVFSFKHPSATELRHDFLWRTTRDLPERGRIGIFNRSYYEEVLIVRVHPEILQSQAFPSDAHHGKHFWDKRYRSIRDLEQHLHANGTRIMKFFLHLSKEEQRKRFLARIDEPAKNWKFSAADIEERKYWDDYMDAYEHCLSETSSEDAPWYIVPADDKQNTRLIVSQIILETVEDLKMTYPETSPARRKELLKLRRQLAK</sequence>
<dbReference type="PANTHER" id="PTHR34383">
    <property type="entry name" value="POLYPHOSPHATE:AMP PHOSPHOTRANSFERASE-RELATED"/>
    <property type="match status" value="1"/>
</dbReference>
<keyword evidence="1" id="KW-0066">ATP synthesis</keyword>
<evidence type="ECO:0000256" key="1">
    <source>
        <dbReference type="ARBA" id="ARBA00023310"/>
    </source>
</evidence>
<dbReference type="NCBIfam" id="TIGR03709">
    <property type="entry name" value="PPK2_rel_1"/>
    <property type="match status" value="1"/>
</dbReference>
<gene>
    <name evidence="5" type="ORF">SAMN05444123_102130</name>
</gene>
<comment type="catalytic activity">
    <reaction evidence="2">
        <text>[phosphate](n) + ATP = [phosphate](n+1) + ADP</text>
        <dbReference type="Rhea" id="RHEA:19573"/>
        <dbReference type="Rhea" id="RHEA-COMP:9859"/>
        <dbReference type="Rhea" id="RHEA-COMP:14280"/>
        <dbReference type="ChEBI" id="CHEBI:16838"/>
        <dbReference type="ChEBI" id="CHEBI:30616"/>
        <dbReference type="ChEBI" id="CHEBI:456216"/>
    </reaction>
    <physiologicalReaction direction="right-to-left" evidence="2">
        <dbReference type="Rhea" id="RHEA:19575"/>
    </physiologicalReaction>
</comment>
<dbReference type="InterPro" id="IPR027417">
    <property type="entry name" value="P-loop_NTPase"/>
</dbReference>
<evidence type="ECO:0000313" key="6">
    <source>
        <dbReference type="Proteomes" id="UP000199615"/>
    </source>
</evidence>
<dbReference type="AlphaFoldDB" id="A0A1H8NIV3"/>
<name>A0A1H8NIV3_9BRAD</name>
<keyword evidence="6" id="KW-1185">Reference proteome</keyword>